<dbReference type="AlphaFoldDB" id="A0A0E0WAX8"/>
<dbReference type="EMBL" id="CP003473">
    <property type="protein sequence ID" value="AFH99304.1"/>
    <property type="molecule type" value="Genomic_DNA"/>
</dbReference>
<protein>
    <submittedName>
        <fullName evidence="1">Uncharacterized protein</fullName>
    </submittedName>
</protein>
<sequence length="30" mass="3560">MLKKACYNFRQILIAKALTAFSTKENEWLK</sequence>
<evidence type="ECO:0000313" key="2">
    <source>
        <dbReference type="Proteomes" id="UP000005007"/>
    </source>
</evidence>
<dbReference type="KEGG" id="hhq:HPSH169_03030"/>
<accession>A0A0E0WAX8</accession>
<dbReference type="Proteomes" id="UP000005007">
    <property type="component" value="Chromosome"/>
</dbReference>
<reference evidence="1 2" key="1">
    <citation type="submission" date="2012-04" db="EMBL/GenBank/DDBJ databases">
        <authorList>
            <person name="Kersulyte D."/>
            <person name="Cabrera L."/>
            <person name="Pacheco R."/>
            <person name="Herrera P."/>
            <person name="Rodriguez C."/>
            <person name="Gilman R.H."/>
            <person name="Berg D.E."/>
        </authorList>
    </citation>
    <scope>NUCLEOTIDE SEQUENCE [LARGE SCALE GENOMIC DNA]</scope>
    <source>
        <strain evidence="1 2">Shi169</strain>
    </source>
</reference>
<evidence type="ECO:0000313" key="1">
    <source>
        <dbReference type="EMBL" id="AFH99304.1"/>
    </source>
</evidence>
<organism evidence="1 2">
    <name type="scientific">Helicobacter pylori Shi169</name>
    <dbReference type="NCBI Taxonomy" id="1163741"/>
    <lineage>
        <taxon>Bacteria</taxon>
        <taxon>Pseudomonadati</taxon>
        <taxon>Campylobacterota</taxon>
        <taxon>Epsilonproteobacteria</taxon>
        <taxon>Campylobacterales</taxon>
        <taxon>Helicobacteraceae</taxon>
        <taxon>Helicobacter</taxon>
    </lineage>
</organism>
<dbReference type="HOGENOM" id="CLU_3403936_0_0_7"/>
<gene>
    <name evidence="1" type="ORF">HPSH169_03030</name>
</gene>
<proteinExistence type="predicted"/>
<name>A0A0E0WAX8_HELPX</name>